<accession>A0A1H5FGQ6</accession>
<feature type="transmembrane region" description="Helical" evidence="5">
    <location>
        <begin position="370"/>
        <end position="398"/>
    </location>
</feature>
<evidence type="ECO:0000256" key="3">
    <source>
        <dbReference type="ARBA" id="ARBA00022989"/>
    </source>
</evidence>
<dbReference type="InterPro" id="IPR050367">
    <property type="entry name" value="APC_superfamily"/>
</dbReference>
<dbReference type="Pfam" id="PF00324">
    <property type="entry name" value="AA_permease"/>
    <property type="match status" value="1"/>
</dbReference>
<keyword evidence="3 5" id="KW-1133">Transmembrane helix</keyword>
<feature type="transmembrane region" description="Helical" evidence="5">
    <location>
        <begin position="238"/>
        <end position="262"/>
    </location>
</feature>
<feature type="transmembrane region" description="Helical" evidence="5">
    <location>
        <begin position="434"/>
        <end position="459"/>
    </location>
</feature>
<feature type="transmembrane region" description="Helical" evidence="5">
    <location>
        <begin position="296"/>
        <end position="322"/>
    </location>
</feature>
<evidence type="ECO:0000256" key="1">
    <source>
        <dbReference type="ARBA" id="ARBA00004141"/>
    </source>
</evidence>
<evidence type="ECO:0000256" key="2">
    <source>
        <dbReference type="ARBA" id="ARBA00022692"/>
    </source>
</evidence>
<feature type="transmembrane region" description="Helical" evidence="5">
    <location>
        <begin position="137"/>
        <end position="156"/>
    </location>
</feature>
<evidence type="ECO:0000256" key="5">
    <source>
        <dbReference type="SAM" id="Phobius"/>
    </source>
</evidence>
<gene>
    <name evidence="7" type="ORF">SAMN04490220_6382</name>
</gene>
<feature type="transmembrane region" description="Helical" evidence="5">
    <location>
        <begin position="203"/>
        <end position="226"/>
    </location>
</feature>
<proteinExistence type="predicted"/>
<keyword evidence="4 5" id="KW-0472">Membrane</keyword>
<keyword evidence="2 5" id="KW-0812">Transmembrane</keyword>
<dbReference type="Gene3D" id="1.20.1740.10">
    <property type="entry name" value="Amino acid/polyamine transporter I"/>
    <property type="match status" value="1"/>
</dbReference>
<evidence type="ECO:0000256" key="4">
    <source>
        <dbReference type="ARBA" id="ARBA00023136"/>
    </source>
</evidence>
<name>A0A1H5FGQ6_RHOJO</name>
<feature type="transmembrane region" description="Helical" evidence="5">
    <location>
        <begin position="163"/>
        <end position="183"/>
    </location>
</feature>
<dbReference type="OrthoDB" id="137613at2"/>
<protein>
    <submittedName>
        <fullName evidence="7">Amino acid transporter</fullName>
    </submittedName>
</protein>
<dbReference type="PIRSF" id="PIRSF006060">
    <property type="entry name" value="AA_transporter"/>
    <property type="match status" value="1"/>
</dbReference>
<feature type="transmembrane region" description="Helical" evidence="5">
    <location>
        <begin position="57"/>
        <end position="78"/>
    </location>
</feature>
<dbReference type="PANTHER" id="PTHR42770:SF16">
    <property type="entry name" value="AMINO ACID PERMEASE"/>
    <property type="match status" value="1"/>
</dbReference>
<dbReference type="AlphaFoldDB" id="A0A1H5FGQ6"/>
<organism evidence="7 8">
    <name type="scientific">Rhodococcus jostii</name>
    <dbReference type="NCBI Taxonomy" id="132919"/>
    <lineage>
        <taxon>Bacteria</taxon>
        <taxon>Bacillati</taxon>
        <taxon>Actinomycetota</taxon>
        <taxon>Actinomycetes</taxon>
        <taxon>Mycobacteriales</taxon>
        <taxon>Nocardiaceae</taxon>
        <taxon>Rhodococcus</taxon>
    </lineage>
</organism>
<feature type="domain" description="Amino acid permease/ SLC12A" evidence="6">
    <location>
        <begin position="26"/>
        <end position="426"/>
    </location>
</feature>
<comment type="subcellular location">
    <subcellularLocation>
        <location evidence="1">Membrane</location>
        <topology evidence="1">Multi-pass membrane protein</topology>
    </subcellularLocation>
</comment>
<feature type="transmembrane region" description="Helical" evidence="5">
    <location>
        <begin position="410"/>
        <end position="428"/>
    </location>
</feature>
<sequence length="480" mass="48875">MSDTTTTTGGAGKLRGSIGVVGIVFLVIAAAAPLTAIGGALPVMIAIGNGAGAPSAYLIAALVLLVFSVGYAAMSSHMVDTGAFYAYVAKGLGESCGLGAAGLALLTYTAIQAAVYGLAAATIQGLVVQYGGPDLPWWMWALVLIALVAVLGYRSIDLGAKVLGVLLVLEIGIILALSFGVLVKGGAAGIDFASFTPTSFFSGSPGVALMFAIASFIGFEATAIYGEEARNPRRTIPIATYAAVIVIGLVYALASWAVVLAFGSDNVAAAAADDPAGLTFAAAAHFLGGPAADVMAIMLVTSLFAALLAFHNAISRYVFALARKGAAPRALSRTHAKHGSPHIGSVAQTISATVVVGVFALVGADPVLELFTWMAGLATVSILVLMVLTSVAIIAFFARTRLDTRIWHTRIAPVLGCGGLVAVTGLVLDNFTTLIGGSALLADILLAVIALFFVAGLVVARVTRQNRAGVERDRELTPTI</sequence>
<evidence type="ECO:0000259" key="6">
    <source>
        <dbReference type="Pfam" id="PF00324"/>
    </source>
</evidence>
<dbReference type="PANTHER" id="PTHR42770">
    <property type="entry name" value="AMINO ACID TRANSPORTER-RELATED"/>
    <property type="match status" value="1"/>
</dbReference>
<dbReference type="GO" id="GO:0016020">
    <property type="term" value="C:membrane"/>
    <property type="evidence" value="ECO:0007669"/>
    <property type="project" value="UniProtKB-SubCell"/>
</dbReference>
<dbReference type="InterPro" id="IPR004841">
    <property type="entry name" value="AA-permease/SLC12A_dom"/>
</dbReference>
<evidence type="ECO:0000313" key="7">
    <source>
        <dbReference type="EMBL" id="SEE02198.1"/>
    </source>
</evidence>
<dbReference type="EMBL" id="FNTL01000004">
    <property type="protein sequence ID" value="SEE02198.1"/>
    <property type="molecule type" value="Genomic_DNA"/>
</dbReference>
<reference evidence="8" key="1">
    <citation type="submission" date="2016-10" db="EMBL/GenBank/DDBJ databases">
        <authorList>
            <person name="Varghese N."/>
        </authorList>
    </citation>
    <scope>NUCLEOTIDE SEQUENCE [LARGE SCALE GENOMIC DNA]</scope>
    <source>
        <strain evidence="8">DSM 44719</strain>
    </source>
</reference>
<evidence type="ECO:0000313" key="8">
    <source>
        <dbReference type="Proteomes" id="UP000183407"/>
    </source>
</evidence>
<dbReference type="GO" id="GO:0055085">
    <property type="term" value="P:transmembrane transport"/>
    <property type="evidence" value="ECO:0007669"/>
    <property type="project" value="InterPro"/>
</dbReference>
<dbReference type="Proteomes" id="UP000183407">
    <property type="component" value="Unassembled WGS sequence"/>
</dbReference>
<dbReference type="RefSeq" id="WP_073362019.1">
    <property type="nucleotide sequence ID" value="NZ_FNTL01000004.1"/>
</dbReference>
<feature type="transmembrane region" description="Helical" evidence="5">
    <location>
        <begin position="343"/>
        <end position="364"/>
    </location>
</feature>
<feature type="transmembrane region" description="Helical" evidence="5">
    <location>
        <begin position="20"/>
        <end position="45"/>
    </location>
</feature>